<dbReference type="PROSITE" id="PS00645">
    <property type="entry name" value="COMPLEX1_51K_2"/>
    <property type="match status" value="1"/>
</dbReference>
<dbReference type="GO" id="GO:0010181">
    <property type="term" value="F:FMN binding"/>
    <property type="evidence" value="ECO:0007669"/>
    <property type="project" value="InterPro"/>
</dbReference>
<dbReference type="Pfam" id="PF10531">
    <property type="entry name" value="SLBB"/>
    <property type="match status" value="1"/>
</dbReference>
<dbReference type="GO" id="GO:0046872">
    <property type="term" value="F:metal ion binding"/>
    <property type="evidence" value="ECO:0007669"/>
    <property type="project" value="UniProtKB-KW"/>
</dbReference>
<dbReference type="PANTHER" id="PTHR11780">
    <property type="entry name" value="NADH-UBIQUINONE OXIDOREDUCTASE FLAVOPROTEIN 1 NDUFV1"/>
    <property type="match status" value="1"/>
</dbReference>
<dbReference type="HOGENOM" id="CLU_014881_1_2_1"/>
<keyword evidence="7" id="KW-0288">FMN</keyword>
<evidence type="ECO:0000259" key="15">
    <source>
        <dbReference type="SMART" id="SM00928"/>
    </source>
</evidence>
<dbReference type="GO" id="GO:0008137">
    <property type="term" value="F:NADH dehydrogenase (ubiquinone) activity"/>
    <property type="evidence" value="ECO:0007669"/>
    <property type="project" value="UniProtKB-EC"/>
</dbReference>
<evidence type="ECO:0000256" key="13">
    <source>
        <dbReference type="ARBA" id="ARBA00072764"/>
    </source>
</evidence>
<evidence type="ECO:0000256" key="6">
    <source>
        <dbReference type="ARBA" id="ARBA00022630"/>
    </source>
</evidence>
<evidence type="ECO:0000313" key="17">
    <source>
        <dbReference type="Proteomes" id="UP000019374"/>
    </source>
</evidence>
<sequence length="396" mass="43742">MLSTRAAPSKAVGLSRTAVRGLATVQDGTPKRSYGGLKDQDRIFQNLYGRYPADLQSAKKMGDWHKTREIILKGHDWIIGEVKASGLRGRGGAGFPSGLKWSFMNFKDWDKDTKPRYLVVNADEGEPGTCKDREIMRKDPHKLIEGCLVAGRAMNATAAYIYIRGEFVHEATVLQNAINDGRDRNQGTKLFCISGHVNNPCTVEEEMSISMRELIDKHCGGVRGGWDNLLAVIPGGSSTPILPKHICDDQLMDFDALKDSQSGLGTAAVIVMDKSTDVVRAIARLSHFYRHESCGQCTPCREGSKWTEQIMARFERGQGREREIDMLQELTKQVEGHTICALGEAFAWPIQGLIRHFRPELEARMQNFAKQSGGSALAGGWEHGAKTEGKLISPGQ</sequence>
<comment type="cofactor">
    <cofactor evidence="1">
        <name>FMN</name>
        <dbReference type="ChEBI" id="CHEBI:58210"/>
    </cofactor>
</comment>
<dbReference type="InterPro" id="IPR037225">
    <property type="entry name" value="Nuo51_FMN-bd_sf"/>
</dbReference>
<proteinExistence type="inferred from homology"/>
<comment type="cofactor">
    <cofactor evidence="2">
        <name>[4Fe-4S] cluster</name>
        <dbReference type="ChEBI" id="CHEBI:49883"/>
    </cofactor>
</comment>
<protein>
    <recommendedName>
        <fullName evidence="13">NADH-ubiquinone oxidoreductase 51 kDa subunit, mitochondrial</fullName>
    </recommendedName>
</protein>
<evidence type="ECO:0000256" key="4">
    <source>
        <dbReference type="ARBA" id="ARBA00007523"/>
    </source>
</evidence>
<dbReference type="Pfam" id="PF01512">
    <property type="entry name" value="Complex1_51K"/>
    <property type="match status" value="1"/>
</dbReference>
<dbReference type="Proteomes" id="UP000019374">
    <property type="component" value="Unassembled WGS sequence"/>
</dbReference>
<accession>T5AAP1</accession>
<dbReference type="InterPro" id="IPR011538">
    <property type="entry name" value="Nuo51_FMN-bd"/>
</dbReference>
<evidence type="ECO:0000256" key="8">
    <source>
        <dbReference type="ARBA" id="ARBA00022723"/>
    </source>
</evidence>
<comment type="catalytic activity">
    <reaction evidence="11">
        <text>a ubiquinone + NADH + 5 H(+)(in) = a ubiquinol + NAD(+) + 4 H(+)(out)</text>
        <dbReference type="Rhea" id="RHEA:29091"/>
        <dbReference type="Rhea" id="RHEA-COMP:9565"/>
        <dbReference type="Rhea" id="RHEA-COMP:9566"/>
        <dbReference type="ChEBI" id="CHEBI:15378"/>
        <dbReference type="ChEBI" id="CHEBI:16389"/>
        <dbReference type="ChEBI" id="CHEBI:17976"/>
        <dbReference type="ChEBI" id="CHEBI:57540"/>
        <dbReference type="ChEBI" id="CHEBI:57945"/>
        <dbReference type="EC" id="7.1.1.2"/>
    </reaction>
</comment>
<dbReference type="InterPro" id="IPR019575">
    <property type="entry name" value="Nuop51_4Fe4S-bd"/>
</dbReference>
<evidence type="ECO:0000256" key="2">
    <source>
        <dbReference type="ARBA" id="ARBA00001966"/>
    </source>
</evidence>
<dbReference type="PANTHER" id="PTHR11780:SF10">
    <property type="entry name" value="NADH DEHYDROGENASE [UBIQUINONE] FLAVOPROTEIN 1, MITOCHONDRIAL"/>
    <property type="match status" value="1"/>
</dbReference>
<keyword evidence="8" id="KW-0479">Metal-binding</keyword>
<dbReference type="FunFam" id="3.10.20.600:FF:000001">
    <property type="entry name" value="NADH dehydrogenase [ubiquinone] flavoprotein 1, mitochondrial"/>
    <property type="match status" value="1"/>
</dbReference>
<dbReference type="InterPro" id="IPR001949">
    <property type="entry name" value="NADH-UbQ_OxRdtase_51kDa_CS"/>
</dbReference>
<feature type="region of interest" description="Disordered" evidence="14">
    <location>
        <begin position="375"/>
        <end position="396"/>
    </location>
</feature>
<keyword evidence="10" id="KW-0411">Iron-sulfur</keyword>
<dbReference type="OrthoDB" id="42889at2759"/>
<gene>
    <name evidence="16" type="ORF">OCS_04657</name>
</gene>
<evidence type="ECO:0000256" key="12">
    <source>
        <dbReference type="ARBA" id="ARBA00063883"/>
    </source>
</evidence>
<evidence type="ECO:0000256" key="5">
    <source>
        <dbReference type="ARBA" id="ARBA00022485"/>
    </source>
</evidence>
<evidence type="ECO:0000256" key="11">
    <source>
        <dbReference type="ARBA" id="ARBA00049551"/>
    </source>
</evidence>
<evidence type="ECO:0000256" key="7">
    <source>
        <dbReference type="ARBA" id="ARBA00022643"/>
    </source>
</evidence>
<dbReference type="SUPFAM" id="SSF142984">
    <property type="entry name" value="Nqo1 middle domain-like"/>
    <property type="match status" value="1"/>
</dbReference>
<keyword evidence="16" id="KW-0830">Ubiquinone</keyword>
<evidence type="ECO:0000256" key="9">
    <source>
        <dbReference type="ARBA" id="ARBA00023004"/>
    </source>
</evidence>
<keyword evidence="6" id="KW-0285">Flavoprotein</keyword>
<evidence type="ECO:0000256" key="1">
    <source>
        <dbReference type="ARBA" id="ARBA00001917"/>
    </source>
</evidence>
<dbReference type="eggNOG" id="KOG2658">
    <property type="taxonomic scope" value="Eukaryota"/>
</dbReference>
<name>T5AAP1_OPHSC</name>
<dbReference type="SMART" id="SM00928">
    <property type="entry name" value="NADH_4Fe-4S"/>
    <property type="match status" value="1"/>
</dbReference>
<comment type="subunit">
    <text evidence="12">Complex I is composed of about 40 different subunits. This is a component of the flavoprotein-sulfur (FP) fragment of the enzyme.</text>
</comment>
<keyword evidence="9" id="KW-0408">Iron</keyword>
<dbReference type="Gene3D" id="1.20.1440.230">
    <property type="entry name" value="NADH-ubiquinone oxidoreductase 51kDa subunit, iron-sulphur binding domain"/>
    <property type="match status" value="1"/>
</dbReference>
<comment type="function">
    <text evidence="3">Core subunit of the mitochondrial membrane respiratory chain NADH dehydrogenase (Complex I) that is believed to belong to the minimal assembly required for catalysis. Complex I functions in the transfer of electrons from NADH to the respiratory chain. The immediate electron acceptor for the enzyme is believed to be ubiquinone.</text>
</comment>
<dbReference type="InterPro" id="IPR019554">
    <property type="entry name" value="Soluble_ligand-bd"/>
</dbReference>
<dbReference type="Gene3D" id="3.40.50.11540">
    <property type="entry name" value="NADH-ubiquinone oxidoreductase 51kDa subunit"/>
    <property type="match status" value="1"/>
</dbReference>
<keyword evidence="5" id="KW-0004">4Fe-4S</keyword>
<dbReference type="InterPro" id="IPR050837">
    <property type="entry name" value="ComplexI_51kDa_subunit"/>
</dbReference>
<evidence type="ECO:0000313" key="16">
    <source>
        <dbReference type="EMBL" id="EQK99628.1"/>
    </source>
</evidence>
<dbReference type="FunFam" id="1.20.1440.230:FF:000001">
    <property type="entry name" value="Mitochondrial NADH dehydrogenase flavoprotein 1"/>
    <property type="match status" value="1"/>
</dbReference>
<dbReference type="InterPro" id="IPR037207">
    <property type="entry name" value="Nuop51_4Fe4S-bd_sf"/>
</dbReference>
<organism evidence="16 17">
    <name type="scientific">Ophiocordyceps sinensis (strain Co18 / CGMCC 3.14243)</name>
    <name type="common">Yarsagumba caterpillar fungus</name>
    <name type="synonym">Hirsutella sinensis</name>
    <dbReference type="NCBI Taxonomy" id="911162"/>
    <lineage>
        <taxon>Eukaryota</taxon>
        <taxon>Fungi</taxon>
        <taxon>Dikarya</taxon>
        <taxon>Ascomycota</taxon>
        <taxon>Pezizomycotina</taxon>
        <taxon>Sordariomycetes</taxon>
        <taxon>Hypocreomycetidae</taxon>
        <taxon>Hypocreales</taxon>
        <taxon>Ophiocordycipitaceae</taxon>
        <taxon>Ophiocordyceps</taxon>
    </lineage>
</organism>
<dbReference type="SUPFAM" id="SSF142019">
    <property type="entry name" value="Nqo1 FMN-binding domain-like"/>
    <property type="match status" value="1"/>
</dbReference>
<reference evidence="16 17" key="1">
    <citation type="journal article" date="2013" name="Chin. Sci. Bull.">
        <title>Genome survey uncovers the secrets of sex and lifestyle in caterpillar fungus.</title>
        <authorList>
            <person name="Hu X."/>
            <person name="Zhang Y."/>
            <person name="Xiao G."/>
            <person name="Zheng P."/>
            <person name="Xia Y."/>
            <person name="Zhang X."/>
            <person name="St Leger R.J."/>
            <person name="Liu X."/>
            <person name="Wang C."/>
        </authorList>
    </citation>
    <scope>NUCLEOTIDE SEQUENCE [LARGE SCALE GENOMIC DNA]</scope>
    <source>
        <strain evidence="17">Co18 / CGMCC 3.14243</strain>
        <tissue evidence="16">Fruit-body</tissue>
    </source>
</reference>
<dbReference type="SUPFAM" id="SSF140490">
    <property type="entry name" value="Nqo1C-terminal domain-like"/>
    <property type="match status" value="1"/>
</dbReference>
<evidence type="ECO:0000256" key="10">
    <source>
        <dbReference type="ARBA" id="ARBA00023014"/>
    </source>
</evidence>
<evidence type="ECO:0000256" key="14">
    <source>
        <dbReference type="SAM" id="MobiDB-lite"/>
    </source>
</evidence>
<comment type="similarity">
    <text evidence="4">Belongs to the complex I 51 kDa subunit family.</text>
</comment>
<dbReference type="Pfam" id="PF10589">
    <property type="entry name" value="NADH_4Fe-4S"/>
    <property type="match status" value="1"/>
</dbReference>
<dbReference type="EMBL" id="KE653234">
    <property type="protein sequence ID" value="EQK99628.1"/>
    <property type="molecule type" value="Genomic_DNA"/>
</dbReference>
<dbReference type="GO" id="GO:0051539">
    <property type="term" value="F:4 iron, 4 sulfur cluster binding"/>
    <property type="evidence" value="ECO:0007669"/>
    <property type="project" value="UniProtKB-KW"/>
</dbReference>
<dbReference type="AlphaFoldDB" id="T5AAP1"/>
<feature type="domain" description="NADH-ubiquinone oxidoreductase 51kDa subunit iron-sulphur binding" evidence="15">
    <location>
        <begin position="279"/>
        <end position="324"/>
    </location>
</feature>
<evidence type="ECO:0000256" key="3">
    <source>
        <dbReference type="ARBA" id="ARBA00003257"/>
    </source>
</evidence>